<dbReference type="AlphaFoldDB" id="A0A9W7GMA4"/>
<feature type="domain" description="RGS" evidence="3">
    <location>
        <begin position="290"/>
        <end position="423"/>
    </location>
</feature>
<accession>A0A9W7GMA4</accession>
<comment type="caution">
    <text evidence="5">The sequence shown here is derived from an EMBL/GenBank/DDBJ whole genome shotgun (WGS) entry which is preliminary data.</text>
</comment>
<feature type="region of interest" description="Disordered" evidence="2">
    <location>
        <begin position="125"/>
        <end position="155"/>
    </location>
</feature>
<evidence type="ECO:0000313" key="5">
    <source>
        <dbReference type="EMBL" id="GMI48307.1"/>
    </source>
</evidence>
<dbReference type="PROSITE" id="PS50222">
    <property type="entry name" value="EF_HAND_2"/>
    <property type="match status" value="3"/>
</dbReference>
<gene>
    <name evidence="5" type="ORF">TrCOL_g10491</name>
</gene>
<keyword evidence="6" id="KW-1185">Reference proteome</keyword>
<dbReference type="SUPFAM" id="SSF47473">
    <property type="entry name" value="EF-hand"/>
    <property type="match status" value="1"/>
</dbReference>
<dbReference type="SUPFAM" id="SSF48097">
    <property type="entry name" value="Regulator of G-protein signaling, RGS"/>
    <property type="match status" value="1"/>
</dbReference>
<evidence type="ECO:0000259" key="4">
    <source>
        <dbReference type="PROSITE" id="PS50222"/>
    </source>
</evidence>
<dbReference type="Gene3D" id="1.10.167.10">
    <property type="entry name" value="Regulator of G-protein Signalling 4, domain 2"/>
    <property type="match status" value="1"/>
</dbReference>
<protein>
    <recommendedName>
        <fullName evidence="7">Calmodulin</fullName>
    </recommendedName>
</protein>
<reference evidence="6" key="1">
    <citation type="journal article" date="2023" name="Commun. Biol.">
        <title>Genome analysis of Parmales, the sister group of diatoms, reveals the evolutionary specialization of diatoms from phago-mixotrophs to photoautotrophs.</title>
        <authorList>
            <person name="Ban H."/>
            <person name="Sato S."/>
            <person name="Yoshikawa S."/>
            <person name="Yamada K."/>
            <person name="Nakamura Y."/>
            <person name="Ichinomiya M."/>
            <person name="Sato N."/>
            <person name="Blanc-Mathieu R."/>
            <person name="Endo H."/>
            <person name="Kuwata A."/>
            <person name="Ogata H."/>
        </authorList>
    </citation>
    <scope>NUCLEOTIDE SEQUENCE [LARGE SCALE GENOMIC DNA]</scope>
</reference>
<dbReference type="PRINTS" id="PR01301">
    <property type="entry name" value="RGSPROTEIN"/>
</dbReference>
<organism evidence="5 6">
    <name type="scientific">Triparma columacea</name>
    <dbReference type="NCBI Taxonomy" id="722753"/>
    <lineage>
        <taxon>Eukaryota</taxon>
        <taxon>Sar</taxon>
        <taxon>Stramenopiles</taxon>
        <taxon>Ochrophyta</taxon>
        <taxon>Bolidophyceae</taxon>
        <taxon>Parmales</taxon>
        <taxon>Triparmaceae</taxon>
        <taxon>Triparma</taxon>
    </lineage>
</organism>
<dbReference type="CDD" id="cd00051">
    <property type="entry name" value="EFh"/>
    <property type="match status" value="1"/>
</dbReference>
<dbReference type="SMART" id="SM00054">
    <property type="entry name" value="EFh"/>
    <property type="match status" value="3"/>
</dbReference>
<dbReference type="InterPro" id="IPR016137">
    <property type="entry name" value="RGS"/>
</dbReference>
<dbReference type="SMART" id="SM00315">
    <property type="entry name" value="RGS"/>
    <property type="match status" value="1"/>
</dbReference>
<dbReference type="OrthoDB" id="191686at2759"/>
<evidence type="ECO:0000313" key="6">
    <source>
        <dbReference type="Proteomes" id="UP001165065"/>
    </source>
</evidence>
<dbReference type="InterPro" id="IPR002048">
    <property type="entry name" value="EF_hand_dom"/>
</dbReference>
<feature type="domain" description="EF-hand" evidence="4">
    <location>
        <begin position="213"/>
        <end position="248"/>
    </location>
</feature>
<feature type="compositionally biased region" description="Low complexity" evidence="2">
    <location>
        <begin position="492"/>
        <end position="507"/>
    </location>
</feature>
<evidence type="ECO:0008006" key="7">
    <source>
        <dbReference type="Google" id="ProtNLM"/>
    </source>
</evidence>
<dbReference type="InterPro" id="IPR018247">
    <property type="entry name" value="EF_Hand_1_Ca_BS"/>
</dbReference>
<dbReference type="EMBL" id="BRYA01000385">
    <property type="protein sequence ID" value="GMI48307.1"/>
    <property type="molecule type" value="Genomic_DNA"/>
</dbReference>
<dbReference type="Pfam" id="PF00615">
    <property type="entry name" value="RGS"/>
    <property type="match status" value="1"/>
</dbReference>
<dbReference type="CDD" id="cd07440">
    <property type="entry name" value="RGS"/>
    <property type="match status" value="1"/>
</dbReference>
<feature type="compositionally biased region" description="Low complexity" evidence="2">
    <location>
        <begin position="1"/>
        <end position="16"/>
    </location>
</feature>
<sequence length="525" mass="57689">MGTCSSKSSDPTSPVSGGPRGSNPAGNNGVPPNIDTAKKKPPPAQGPAKEVEKEATVTPASPTSASPTPASADNSHSSKAPFEGNISMSPKAVSSSLPANPLAFGIPRAKSTLDMLKSPRKSLTKMLSSPRNNMGDTGGGGKGGRNPNRKSPLKTEMEKKAVEFRKQHLESEMASKTKDLTQETKDMFKKAYSSLSAEGDLSKANLRSLFGNLEDQAFEDVYCLFDWDNDGSVDVHEFVLTMSLLATPATSFEAEQDLLFAIFDVDGSGTMDRAEFGKMMRATLRCKMTHLDFCMKTESRKATFRRHLEGEFSTETLEFYNAVEEYRALVGSLDEEEFENMREECNDIVDMIYKTFVEEGAKEQVNIASKTRKTIQGIVEGVDTEKELFPFTIFDAAHQEVYQLMNRDTFERFKHNDTLMDQMLTSLFEEVDVEKNGVITVAEYKLWATKNPELTNFLKDLHNETFMGVSKAAGLEKRKARRISVQKQHRLSVSGQSSSGRFSEGGSEAPSSTRSSGGTPVVGNE</sequence>
<evidence type="ECO:0000259" key="3">
    <source>
        <dbReference type="PROSITE" id="PS50132"/>
    </source>
</evidence>
<evidence type="ECO:0000256" key="2">
    <source>
        <dbReference type="SAM" id="MobiDB-lite"/>
    </source>
</evidence>
<dbReference type="PANTHER" id="PTHR10845">
    <property type="entry name" value="REGULATOR OF G PROTEIN SIGNALING"/>
    <property type="match status" value="1"/>
</dbReference>
<name>A0A9W7GMA4_9STRA</name>
<dbReference type="Proteomes" id="UP001165065">
    <property type="component" value="Unassembled WGS sequence"/>
</dbReference>
<feature type="compositionally biased region" description="Polar residues" evidence="2">
    <location>
        <begin position="509"/>
        <end position="518"/>
    </location>
</feature>
<dbReference type="GO" id="GO:0005509">
    <property type="term" value="F:calcium ion binding"/>
    <property type="evidence" value="ECO:0007669"/>
    <property type="project" value="InterPro"/>
</dbReference>
<dbReference type="InterPro" id="IPR011992">
    <property type="entry name" value="EF-hand-dom_pair"/>
</dbReference>
<feature type="region of interest" description="Disordered" evidence="2">
    <location>
        <begin position="484"/>
        <end position="525"/>
    </location>
</feature>
<feature type="compositionally biased region" description="Low complexity" evidence="2">
    <location>
        <begin position="56"/>
        <end position="72"/>
    </location>
</feature>
<dbReference type="Pfam" id="PF13202">
    <property type="entry name" value="EF-hand_5"/>
    <property type="match status" value="1"/>
</dbReference>
<feature type="region of interest" description="Disordered" evidence="2">
    <location>
        <begin position="1"/>
        <end position="100"/>
    </location>
</feature>
<feature type="compositionally biased region" description="Polar residues" evidence="2">
    <location>
        <begin position="86"/>
        <end position="98"/>
    </location>
</feature>
<dbReference type="InterPro" id="IPR036305">
    <property type="entry name" value="RGS_sf"/>
</dbReference>
<dbReference type="PROSITE" id="PS00018">
    <property type="entry name" value="EF_HAND_1"/>
    <property type="match status" value="1"/>
</dbReference>
<feature type="domain" description="EF-hand" evidence="4">
    <location>
        <begin position="251"/>
        <end position="286"/>
    </location>
</feature>
<feature type="domain" description="EF-hand" evidence="4">
    <location>
        <begin position="419"/>
        <end position="454"/>
    </location>
</feature>
<dbReference type="PANTHER" id="PTHR10845:SF259">
    <property type="entry name" value="RGS DOMAIN-CONTAINING PROTEIN-RELATED"/>
    <property type="match status" value="1"/>
</dbReference>
<proteinExistence type="predicted"/>
<dbReference type="InterPro" id="IPR044926">
    <property type="entry name" value="RGS_subdomain_2"/>
</dbReference>
<keyword evidence="1" id="KW-0106">Calcium</keyword>
<dbReference type="Gene3D" id="1.10.238.10">
    <property type="entry name" value="EF-hand"/>
    <property type="match status" value="1"/>
</dbReference>
<dbReference type="PROSITE" id="PS50132">
    <property type="entry name" value="RGS"/>
    <property type="match status" value="1"/>
</dbReference>
<evidence type="ECO:0000256" key="1">
    <source>
        <dbReference type="ARBA" id="ARBA00022837"/>
    </source>
</evidence>